<dbReference type="RefSeq" id="WP_188070174.1">
    <property type="nucleotide sequence ID" value="NZ_BSPS01000057.1"/>
</dbReference>
<protein>
    <submittedName>
        <fullName evidence="1">Uncharacterized protein</fullName>
    </submittedName>
</protein>
<evidence type="ECO:0000313" key="2">
    <source>
        <dbReference type="Proteomes" id="UP000571950"/>
    </source>
</evidence>
<dbReference type="AlphaFoldDB" id="A0A7W6BD20"/>
<sequence>MSNVVSFAASASAKAKMKKAITKGQTTAKTATTPAGKQKIAATIKQKIKAAEQTQAKLTAPGAIARCRHIAGGDLRAAVLLYRIAGLWDAINPKMRLPGGNREYLAMTQAEWATVAGLSESECRKYAIKRLQSCASHIVQFEVHGRGAKKKTWVHFDKAAYRAALDEAGYELKVAANEGLPGYL</sequence>
<keyword evidence="2" id="KW-1185">Reference proteome</keyword>
<proteinExistence type="predicted"/>
<name>A0A7W6BD20_9SPHN</name>
<gene>
    <name evidence="1" type="ORF">GGR43_000310</name>
</gene>
<evidence type="ECO:0000313" key="1">
    <source>
        <dbReference type="EMBL" id="MBB3924616.1"/>
    </source>
</evidence>
<reference evidence="1 2" key="1">
    <citation type="submission" date="2020-08" db="EMBL/GenBank/DDBJ databases">
        <title>Genomic Encyclopedia of Type Strains, Phase IV (KMG-IV): sequencing the most valuable type-strain genomes for metagenomic binning, comparative biology and taxonomic classification.</title>
        <authorList>
            <person name="Goeker M."/>
        </authorList>
    </citation>
    <scope>NUCLEOTIDE SEQUENCE [LARGE SCALE GENOMIC DNA]</scope>
    <source>
        <strain evidence="1 2">DSM 26189</strain>
    </source>
</reference>
<dbReference type="Proteomes" id="UP000571950">
    <property type="component" value="Unassembled WGS sequence"/>
</dbReference>
<comment type="caution">
    <text evidence="1">The sequence shown here is derived from an EMBL/GenBank/DDBJ whole genome shotgun (WGS) entry which is preliminary data.</text>
</comment>
<organism evidence="1 2">
    <name type="scientific">Sphingobium jiangsuense</name>
    <dbReference type="NCBI Taxonomy" id="870476"/>
    <lineage>
        <taxon>Bacteria</taxon>
        <taxon>Pseudomonadati</taxon>
        <taxon>Pseudomonadota</taxon>
        <taxon>Alphaproteobacteria</taxon>
        <taxon>Sphingomonadales</taxon>
        <taxon>Sphingomonadaceae</taxon>
        <taxon>Sphingobium</taxon>
    </lineage>
</organism>
<dbReference type="EMBL" id="JACIDT010000001">
    <property type="protein sequence ID" value="MBB3924616.1"/>
    <property type="molecule type" value="Genomic_DNA"/>
</dbReference>
<accession>A0A7W6BD20</accession>